<dbReference type="EMBL" id="JARBHB010000002">
    <property type="protein sequence ID" value="KAJ8893233.1"/>
    <property type="molecule type" value="Genomic_DNA"/>
</dbReference>
<feature type="region of interest" description="Disordered" evidence="1">
    <location>
        <begin position="17"/>
        <end position="37"/>
    </location>
</feature>
<sequence length="94" mass="10762">MYKHRLRRVSRERWLLQEKQTSSSRSNRVQSPAGSPDFRKWESCRTMALVSGFSRGFSVSPAPSFRHCSLFTSLTLIGSQDLAVKSRPNLFTLI</sequence>
<evidence type="ECO:0000313" key="3">
    <source>
        <dbReference type="Proteomes" id="UP001159363"/>
    </source>
</evidence>
<evidence type="ECO:0000256" key="1">
    <source>
        <dbReference type="SAM" id="MobiDB-lite"/>
    </source>
</evidence>
<gene>
    <name evidence="2" type="ORF">PR048_005821</name>
</gene>
<feature type="compositionally biased region" description="Polar residues" evidence="1">
    <location>
        <begin position="18"/>
        <end position="33"/>
    </location>
</feature>
<comment type="caution">
    <text evidence="2">The sequence shown here is derived from an EMBL/GenBank/DDBJ whole genome shotgun (WGS) entry which is preliminary data.</text>
</comment>
<protein>
    <submittedName>
        <fullName evidence="2">Uncharacterized protein</fullName>
    </submittedName>
</protein>
<dbReference type="Proteomes" id="UP001159363">
    <property type="component" value="Chromosome 2"/>
</dbReference>
<name>A0ABQ9I9A7_9NEOP</name>
<keyword evidence="3" id="KW-1185">Reference proteome</keyword>
<accession>A0ABQ9I9A7</accession>
<organism evidence="2 3">
    <name type="scientific">Dryococelus australis</name>
    <dbReference type="NCBI Taxonomy" id="614101"/>
    <lineage>
        <taxon>Eukaryota</taxon>
        <taxon>Metazoa</taxon>
        <taxon>Ecdysozoa</taxon>
        <taxon>Arthropoda</taxon>
        <taxon>Hexapoda</taxon>
        <taxon>Insecta</taxon>
        <taxon>Pterygota</taxon>
        <taxon>Neoptera</taxon>
        <taxon>Polyneoptera</taxon>
        <taxon>Phasmatodea</taxon>
        <taxon>Verophasmatodea</taxon>
        <taxon>Anareolatae</taxon>
        <taxon>Phasmatidae</taxon>
        <taxon>Eurycanthinae</taxon>
        <taxon>Dryococelus</taxon>
    </lineage>
</organism>
<evidence type="ECO:0000313" key="2">
    <source>
        <dbReference type="EMBL" id="KAJ8893233.1"/>
    </source>
</evidence>
<proteinExistence type="predicted"/>
<reference evidence="2 3" key="1">
    <citation type="submission" date="2023-02" db="EMBL/GenBank/DDBJ databases">
        <title>LHISI_Scaffold_Assembly.</title>
        <authorList>
            <person name="Stuart O.P."/>
            <person name="Cleave R."/>
            <person name="Magrath M.J.L."/>
            <person name="Mikheyev A.S."/>
        </authorList>
    </citation>
    <scope>NUCLEOTIDE SEQUENCE [LARGE SCALE GENOMIC DNA]</scope>
    <source>
        <strain evidence="2">Daus_M_001</strain>
        <tissue evidence="2">Leg muscle</tissue>
    </source>
</reference>